<name>A0ACC2LCR8_PERAE</name>
<organism evidence="1 2">
    <name type="scientific">Persea americana</name>
    <name type="common">Avocado</name>
    <dbReference type="NCBI Taxonomy" id="3435"/>
    <lineage>
        <taxon>Eukaryota</taxon>
        <taxon>Viridiplantae</taxon>
        <taxon>Streptophyta</taxon>
        <taxon>Embryophyta</taxon>
        <taxon>Tracheophyta</taxon>
        <taxon>Spermatophyta</taxon>
        <taxon>Magnoliopsida</taxon>
        <taxon>Magnoliidae</taxon>
        <taxon>Laurales</taxon>
        <taxon>Lauraceae</taxon>
        <taxon>Persea</taxon>
    </lineage>
</organism>
<gene>
    <name evidence="1" type="ORF">MRB53_024640</name>
</gene>
<keyword evidence="2" id="KW-1185">Reference proteome</keyword>
<sequence>MASMNFRCLLLFSALIRLVLIFYGEWQDAHMEVRYTDVDYIVFSDAASLVASGRSPYERSTYRYSPLLAFLLVPNSILHPSWGKFIFSASDLLVGFFIYSILKIRKVPESVCLYSVAAWFFNPFTFTIGTRGNCEPIVCAMVLWIIISLMNGKVLQAAFWYGLVVHFRIYPIIYSLPILLILDASNFQSGKKPVTGNWNLKELKSSKSCSTRAMSQSNGNKGQKSSYLWFLCKSMVTRERVMFGLISGVMFFFWTALFFYLYGWEFLNEALLYHLTHSCICSIQQGYHSAVLCVVLLSVASDSTLEQYEAEMERFGMHCIMDGSSNSLADVGLSARVQRQECSYSAVVGEHTFLGCKYVGSFHDYSTP</sequence>
<dbReference type="EMBL" id="CM056815">
    <property type="protein sequence ID" value="KAJ8631317.1"/>
    <property type="molecule type" value="Genomic_DNA"/>
</dbReference>
<evidence type="ECO:0000313" key="2">
    <source>
        <dbReference type="Proteomes" id="UP001234297"/>
    </source>
</evidence>
<evidence type="ECO:0000313" key="1">
    <source>
        <dbReference type="EMBL" id="KAJ8631317.1"/>
    </source>
</evidence>
<dbReference type="Proteomes" id="UP001234297">
    <property type="component" value="Chromosome 7"/>
</dbReference>
<proteinExistence type="predicted"/>
<reference evidence="1 2" key="1">
    <citation type="journal article" date="2022" name="Hortic Res">
        <title>A haplotype resolved chromosomal level avocado genome allows analysis of novel avocado genes.</title>
        <authorList>
            <person name="Nath O."/>
            <person name="Fletcher S.J."/>
            <person name="Hayward A."/>
            <person name="Shaw L.M."/>
            <person name="Masouleh A.K."/>
            <person name="Furtado A."/>
            <person name="Henry R.J."/>
            <person name="Mitter N."/>
        </authorList>
    </citation>
    <scope>NUCLEOTIDE SEQUENCE [LARGE SCALE GENOMIC DNA]</scope>
    <source>
        <strain evidence="2">cv. Hass</strain>
    </source>
</reference>
<accession>A0ACC2LCR8</accession>
<comment type="caution">
    <text evidence="1">The sequence shown here is derived from an EMBL/GenBank/DDBJ whole genome shotgun (WGS) entry which is preliminary data.</text>
</comment>
<protein>
    <submittedName>
        <fullName evidence="1">Uncharacterized protein</fullName>
    </submittedName>
</protein>